<evidence type="ECO:0000313" key="2">
    <source>
        <dbReference type="Proteomes" id="UP000585050"/>
    </source>
</evidence>
<dbReference type="EMBL" id="JABAIL010000001">
    <property type="protein sequence ID" value="NLR89891.1"/>
    <property type="molecule type" value="Genomic_DNA"/>
</dbReference>
<evidence type="ECO:0000313" key="1">
    <source>
        <dbReference type="EMBL" id="NLR89891.1"/>
    </source>
</evidence>
<dbReference type="Proteomes" id="UP000585050">
    <property type="component" value="Unassembled WGS sequence"/>
</dbReference>
<sequence>MKTILHGVLSDVRYEGQQAMAILKTENGQDTVLYLRPIGLKIIQGYAERSFTVRVKGWKSHESIDDGIYVTNLTGYLKASA</sequence>
<dbReference type="AlphaFoldDB" id="A0A7X8SGM8"/>
<gene>
    <name evidence="1" type="ORF">HGP29_01680</name>
</gene>
<organism evidence="1 2">
    <name type="scientific">Flammeovirga agarivorans</name>
    <dbReference type="NCBI Taxonomy" id="2726742"/>
    <lineage>
        <taxon>Bacteria</taxon>
        <taxon>Pseudomonadati</taxon>
        <taxon>Bacteroidota</taxon>
        <taxon>Cytophagia</taxon>
        <taxon>Cytophagales</taxon>
        <taxon>Flammeovirgaceae</taxon>
        <taxon>Flammeovirga</taxon>
    </lineage>
</organism>
<comment type="caution">
    <text evidence="1">The sequence shown here is derived from an EMBL/GenBank/DDBJ whole genome shotgun (WGS) entry which is preliminary data.</text>
</comment>
<accession>A0A7X8SGM8</accession>
<proteinExistence type="predicted"/>
<reference evidence="1 2" key="1">
    <citation type="submission" date="2020-04" db="EMBL/GenBank/DDBJ databases">
        <title>Flammeovirga sp. SR4, a novel species isolated from seawater.</title>
        <authorList>
            <person name="Wang X."/>
        </authorList>
    </citation>
    <scope>NUCLEOTIDE SEQUENCE [LARGE SCALE GENOMIC DNA]</scope>
    <source>
        <strain evidence="1 2">SR4</strain>
    </source>
</reference>
<dbReference type="RefSeq" id="WP_168880575.1">
    <property type="nucleotide sequence ID" value="NZ_JABAIL010000001.1"/>
</dbReference>
<protein>
    <submittedName>
        <fullName evidence="1">Uncharacterized protein</fullName>
    </submittedName>
</protein>
<name>A0A7X8SGM8_9BACT</name>
<keyword evidence="2" id="KW-1185">Reference proteome</keyword>